<keyword evidence="4 6" id="KW-1133">Transmembrane helix</keyword>
<reference evidence="8" key="1">
    <citation type="submission" date="2003-08" db="EMBL/GenBank/DDBJ databases">
        <authorList>
            <person name="Birren B."/>
            <person name="Nusbaum C."/>
            <person name="Abebe A."/>
            <person name="Abouelleil A."/>
            <person name="Adekoya E."/>
            <person name="Ait-zahra M."/>
            <person name="Allen N."/>
            <person name="Allen T."/>
            <person name="An P."/>
            <person name="Anderson M."/>
            <person name="Anderson S."/>
            <person name="Arachchi H."/>
            <person name="Armbruster J."/>
            <person name="Bachantsang P."/>
            <person name="Baldwin J."/>
            <person name="Barry A."/>
            <person name="Bayul T."/>
            <person name="Blitshsteyn B."/>
            <person name="Bloom T."/>
            <person name="Blye J."/>
            <person name="Boguslavskiy L."/>
            <person name="Borowsky M."/>
            <person name="Boukhgalter B."/>
            <person name="Brunache A."/>
            <person name="Butler J."/>
            <person name="Calixte N."/>
            <person name="Calvo S."/>
            <person name="Camarata J."/>
            <person name="Campo K."/>
            <person name="Chang J."/>
            <person name="Cheshatsang Y."/>
            <person name="Citroen M."/>
            <person name="Collymore A."/>
            <person name="Considine T."/>
            <person name="Cook A."/>
            <person name="Cooke P."/>
            <person name="Corum B."/>
            <person name="Cuomo C."/>
            <person name="David R."/>
            <person name="Dawoe T."/>
            <person name="Degray S."/>
            <person name="Dodge S."/>
            <person name="Dooley K."/>
            <person name="Dorje P."/>
            <person name="Dorjee K."/>
            <person name="Dorris L."/>
            <person name="Duffey N."/>
            <person name="Dupes A."/>
            <person name="Elkins T."/>
            <person name="Engels R."/>
            <person name="Erickson J."/>
            <person name="Farina A."/>
            <person name="Faro S."/>
            <person name="Ferreira P."/>
            <person name="Fischer H."/>
            <person name="Fitzgerald M."/>
            <person name="Foley K."/>
            <person name="Gage D."/>
            <person name="Galagan J."/>
            <person name="Gearin G."/>
            <person name="Gnerre S."/>
            <person name="Gnirke A."/>
            <person name="Goyette A."/>
            <person name="Graham J."/>
            <person name="Grandbois E."/>
            <person name="Gyaltsen K."/>
            <person name="Hafez N."/>
            <person name="Hagopian D."/>
            <person name="Hagos B."/>
            <person name="Hall J."/>
            <person name="Hatcher B."/>
            <person name="Heller A."/>
            <person name="Higgins H."/>
            <person name="Honan T."/>
            <person name="Horn A."/>
            <person name="Houde N."/>
            <person name="Hughes L."/>
            <person name="Hulme W."/>
            <person name="Husby E."/>
            <person name="Iliev I."/>
            <person name="Jaffe D."/>
            <person name="Jones C."/>
            <person name="Kamal M."/>
            <person name="Kamat A."/>
            <person name="Kamvysselis M."/>
            <person name="Karlsson E."/>
            <person name="Kells C."/>
            <person name="Kieu A."/>
            <person name="Kisner P."/>
            <person name="Kodira C."/>
            <person name="Kulbokas E."/>
            <person name="Labutti K."/>
            <person name="Lama D."/>
            <person name="Landers T."/>
            <person name="Leger J."/>
            <person name="Levine S."/>
            <person name="Lewis D."/>
            <person name="Lewis T."/>
            <person name="Lindblad-toh K."/>
            <person name="Liu X."/>
            <person name="Lokyitsang T."/>
            <person name="Lokyitsang Y."/>
            <person name="Lucien O."/>
            <person name="Lui A."/>
            <person name="Ma L.J."/>
            <person name="Mabbitt R."/>
            <person name="Macdonald J."/>
            <person name="Maclean C."/>
            <person name="Major J."/>
            <person name="Manning J."/>
            <person name="Marabella R."/>
            <person name="Maru K."/>
            <person name="Matthews C."/>
            <person name="Mauceli E."/>
            <person name="Mccarthy M."/>
            <person name="Mcdonough S."/>
            <person name="Mcghee T."/>
            <person name="Meldrim J."/>
            <person name="Meneus L."/>
            <person name="Mesirov J."/>
            <person name="Mihalev A."/>
            <person name="Mihova T."/>
            <person name="Mikkelsen T."/>
            <person name="Mlenga V."/>
            <person name="Moru K."/>
            <person name="Mozes J."/>
            <person name="Mulrain L."/>
            <person name="Munson G."/>
            <person name="Naylor J."/>
            <person name="Newes C."/>
            <person name="Nguyen C."/>
            <person name="Nguyen N."/>
            <person name="Nguyen T."/>
            <person name="Nicol R."/>
            <person name="Nielsen C."/>
            <person name="Nizzari M."/>
            <person name="Norbu C."/>
            <person name="Norbu N."/>
            <person name="O'donnell P."/>
            <person name="Okoawo O."/>
            <person name="O'leary S."/>
            <person name="Omotosho B."/>
            <person name="O'neill K."/>
            <person name="Osman S."/>
            <person name="Parker S."/>
            <person name="Perrin D."/>
            <person name="Phunkhang P."/>
            <person name="Piqani B."/>
            <person name="Purcell S."/>
            <person name="Rachupka T."/>
            <person name="Ramasamy U."/>
            <person name="Rameau R."/>
            <person name="Ray V."/>
            <person name="Raymond C."/>
            <person name="Retta R."/>
            <person name="Richardson S."/>
            <person name="Rise C."/>
            <person name="Rodriguez J."/>
            <person name="Rogers J."/>
            <person name="Rogov P."/>
            <person name="Rutman M."/>
            <person name="Schupbach R."/>
            <person name="Seaman C."/>
            <person name="Settipalli S."/>
            <person name="Sharpe T."/>
            <person name="Sheridan J."/>
            <person name="Sherpa N."/>
            <person name="Shi J."/>
            <person name="Smirnov S."/>
            <person name="Smith C."/>
            <person name="Sougnez C."/>
            <person name="Spencer B."/>
            <person name="Stalker J."/>
            <person name="Stange-thomann N."/>
            <person name="Stavropoulos S."/>
            <person name="Stetson K."/>
            <person name="Stone C."/>
            <person name="Stone S."/>
            <person name="Stubbs M."/>
            <person name="Talamas J."/>
            <person name="Tchuinga P."/>
            <person name="Tenzing P."/>
            <person name="Tesfaye S."/>
            <person name="Theodore J."/>
            <person name="Thoulutsang Y."/>
            <person name="Topham K."/>
            <person name="Towey S."/>
            <person name="Tsamla T."/>
            <person name="Tsomo N."/>
            <person name="Vallee D."/>
            <person name="Vassiliev H."/>
            <person name="Venkataraman V."/>
            <person name="Vinson J."/>
            <person name="Vo A."/>
            <person name="Wade C."/>
            <person name="Wang S."/>
            <person name="Wangchuk T."/>
            <person name="Wangdi T."/>
            <person name="Whittaker C."/>
            <person name="Wilkinson J."/>
            <person name="Wu Y."/>
            <person name="Wyman D."/>
            <person name="Yadav S."/>
            <person name="Yang S."/>
            <person name="Yang X."/>
            <person name="Yeager S."/>
            <person name="Yee E."/>
            <person name="Young G."/>
            <person name="Zainoun J."/>
            <person name="Zembeck L."/>
            <person name="Zimmer A."/>
            <person name="Zody M."/>
            <person name="Lander E."/>
        </authorList>
    </citation>
    <scope>NUCLEOTIDE SEQUENCE [LARGE SCALE GENOMIC DNA]</scope>
</reference>
<evidence type="ECO:0000256" key="4">
    <source>
        <dbReference type="ARBA" id="ARBA00022989"/>
    </source>
</evidence>
<feature type="transmembrane region" description="Helical" evidence="6">
    <location>
        <begin position="72"/>
        <end position="92"/>
    </location>
</feature>
<dbReference type="HOGENOM" id="CLU_055524_11_2_1"/>
<accession>H2YU33</accession>
<dbReference type="Proteomes" id="UP000007875">
    <property type="component" value="Unassembled WGS sequence"/>
</dbReference>
<comment type="subcellular location">
    <subcellularLocation>
        <location evidence="1">Membrane</location>
        <topology evidence="1">Multi-pass membrane protein</topology>
    </subcellularLocation>
</comment>
<dbReference type="InterPro" id="IPR018499">
    <property type="entry name" value="Tetraspanin/Peripherin"/>
</dbReference>
<dbReference type="InParanoid" id="H2YU33"/>
<name>H2YU33_CIOSA</name>
<reference evidence="7" key="2">
    <citation type="submission" date="2025-08" db="UniProtKB">
        <authorList>
            <consortium name="Ensembl"/>
        </authorList>
    </citation>
    <scope>IDENTIFICATION</scope>
</reference>
<dbReference type="PANTHER" id="PTHR19282">
    <property type="entry name" value="TETRASPANIN"/>
    <property type="match status" value="1"/>
</dbReference>
<feature type="transmembrane region" description="Helical" evidence="6">
    <location>
        <begin position="6"/>
        <end position="23"/>
    </location>
</feature>
<feature type="transmembrane region" description="Helical" evidence="6">
    <location>
        <begin position="44"/>
        <end position="66"/>
    </location>
</feature>
<dbReference type="GO" id="GO:0005886">
    <property type="term" value="C:plasma membrane"/>
    <property type="evidence" value="ECO:0007669"/>
    <property type="project" value="TreeGrafter"/>
</dbReference>
<evidence type="ECO:0000256" key="6">
    <source>
        <dbReference type="SAM" id="Phobius"/>
    </source>
</evidence>
<dbReference type="OMA" id="KLLAMIF"/>
<dbReference type="Pfam" id="PF00335">
    <property type="entry name" value="Tetraspanin"/>
    <property type="match status" value="1"/>
</dbReference>
<dbReference type="InterPro" id="IPR018503">
    <property type="entry name" value="Tetraspanin_CS"/>
</dbReference>
<evidence type="ECO:0000256" key="3">
    <source>
        <dbReference type="ARBA" id="ARBA00022692"/>
    </source>
</evidence>
<dbReference type="Ensembl" id="ENSCSAVT00000008957.1">
    <property type="protein sequence ID" value="ENSCSAVP00000008843.1"/>
    <property type="gene ID" value="ENSCSAVG00000005246.1"/>
</dbReference>
<keyword evidence="5 6" id="KW-0472">Membrane</keyword>
<dbReference type="PANTHER" id="PTHR19282:SF519">
    <property type="entry name" value="TETRASPANIN"/>
    <property type="match status" value="1"/>
</dbReference>
<protein>
    <recommendedName>
        <fullName evidence="9">Tetraspanin</fullName>
    </recommendedName>
</protein>
<dbReference type="GeneTree" id="ENSGT00940000164476"/>
<evidence type="ECO:0000256" key="1">
    <source>
        <dbReference type="ARBA" id="ARBA00004141"/>
    </source>
</evidence>
<dbReference type="AlphaFoldDB" id="H2YU33"/>
<evidence type="ECO:0008006" key="9">
    <source>
        <dbReference type="Google" id="ProtNLM"/>
    </source>
</evidence>
<evidence type="ECO:0000256" key="2">
    <source>
        <dbReference type="ARBA" id="ARBA00006840"/>
    </source>
</evidence>
<comment type="similarity">
    <text evidence="2">Belongs to the tetraspanin (TM4SF) family.</text>
</comment>
<organism evidence="7 8">
    <name type="scientific">Ciona savignyi</name>
    <name type="common">Pacific transparent sea squirt</name>
    <dbReference type="NCBI Taxonomy" id="51511"/>
    <lineage>
        <taxon>Eukaryota</taxon>
        <taxon>Metazoa</taxon>
        <taxon>Chordata</taxon>
        <taxon>Tunicata</taxon>
        <taxon>Ascidiacea</taxon>
        <taxon>Phlebobranchia</taxon>
        <taxon>Cionidae</taxon>
        <taxon>Ciona</taxon>
    </lineage>
</organism>
<keyword evidence="8" id="KW-1185">Reference proteome</keyword>
<dbReference type="PROSITE" id="PS00421">
    <property type="entry name" value="TM4_1"/>
    <property type="match status" value="1"/>
</dbReference>
<keyword evidence="3 6" id="KW-0812">Transmembrane</keyword>
<sequence length="93" mass="10135">MFAFNLIIVICGMVLLAFGIWAYSNGNSFRKLVSSDPLLLQSMALLLAVGSILIIAGFFGCVGALLENKCMLGTFFTIVLILFLIEIVFIILI</sequence>
<dbReference type="eggNOG" id="KOG3882">
    <property type="taxonomic scope" value="Eukaryota"/>
</dbReference>
<evidence type="ECO:0000313" key="7">
    <source>
        <dbReference type="Ensembl" id="ENSCSAVP00000008843.1"/>
    </source>
</evidence>
<evidence type="ECO:0000313" key="8">
    <source>
        <dbReference type="Proteomes" id="UP000007875"/>
    </source>
</evidence>
<dbReference type="STRING" id="51511.ENSCSAVP00000008843"/>
<reference evidence="7" key="3">
    <citation type="submission" date="2025-09" db="UniProtKB">
        <authorList>
            <consortium name="Ensembl"/>
        </authorList>
    </citation>
    <scope>IDENTIFICATION</scope>
</reference>
<proteinExistence type="inferred from homology"/>
<dbReference type="PRINTS" id="PR00259">
    <property type="entry name" value="TMFOUR"/>
</dbReference>
<evidence type="ECO:0000256" key="5">
    <source>
        <dbReference type="ARBA" id="ARBA00023136"/>
    </source>
</evidence>